<evidence type="ECO:0000313" key="2">
    <source>
        <dbReference type="Proteomes" id="UP000318453"/>
    </source>
</evidence>
<protein>
    <submittedName>
        <fullName evidence="1">Cytochrome c</fullName>
    </submittedName>
</protein>
<dbReference type="InterPro" id="IPR002321">
    <property type="entry name" value="Cyt_c_II"/>
</dbReference>
<dbReference type="GO" id="GO:0009055">
    <property type="term" value="F:electron transfer activity"/>
    <property type="evidence" value="ECO:0007669"/>
    <property type="project" value="InterPro"/>
</dbReference>
<dbReference type="Gene3D" id="1.20.120.10">
    <property type="entry name" value="Cytochrome c/b562"/>
    <property type="match status" value="1"/>
</dbReference>
<dbReference type="RefSeq" id="WP_146295864.1">
    <property type="nucleotide sequence ID" value="NZ_CP042326.1"/>
</dbReference>
<name>A0A5B8NPP9_9CHRO</name>
<dbReference type="SUPFAM" id="SSF47175">
    <property type="entry name" value="Cytochromes"/>
    <property type="match status" value="1"/>
</dbReference>
<dbReference type="EMBL" id="CP042326">
    <property type="protein sequence ID" value="QDZ40179.1"/>
    <property type="molecule type" value="Genomic_DNA"/>
</dbReference>
<organism evidence="1 2">
    <name type="scientific">Euhalothece natronophila Z-M001</name>
    <dbReference type="NCBI Taxonomy" id="522448"/>
    <lineage>
        <taxon>Bacteria</taxon>
        <taxon>Bacillati</taxon>
        <taxon>Cyanobacteriota</taxon>
        <taxon>Cyanophyceae</taxon>
        <taxon>Oscillatoriophycideae</taxon>
        <taxon>Chroococcales</taxon>
        <taxon>Halothecacae</taxon>
        <taxon>Halothece cluster</taxon>
        <taxon>Euhalothece</taxon>
    </lineage>
</organism>
<dbReference type="PROSITE" id="PS51009">
    <property type="entry name" value="CYTCII"/>
    <property type="match status" value="1"/>
</dbReference>
<accession>A0A5B8NPP9</accession>
<sequence length="175" mass="19789">MTRLFKISLIFLLTIAVIIPISSCELDQQTQDITPISELSPPENEAVAEEIINYRREQMQGLSAHYRSLEAIIDENAPFSDQALIHVESLMAINQFLTQGFPPETAMEEGEWGAKPLIWDEPDEFTAIVVAFQDRLASLKSAITEQASQEEVSEALNQARQQCLDCHQVYRVRQP</sequence>
<keyword evidence="2" id="KW-1185">Reference proteome</keyword>
<dbReference type="Proteomes" id="UP000318453">
    <property type="component" value="Chromosome"/>
</dbReference>
<dbReference type="AlphaFoldDB" id="A0A5B8NPP9"/>
<proteinExistence type="predicted"/>
<dbReference type="GO" id="GO:0005506">
    <property type="term" value="F:iron ion binding"/>
    <property type="evidence" value="ECO:0007669"/>
    <property type="project" value="InterPro"/>
</dbReference>
<gene>
    <name evidence="1" type="ORF">FRE64_09595</name>
</gene>
<dbReference type="KEGG" id="enn:FRE64_09595"/>
<dbReference type="OrthoDB" id="5783764at2"/>
<evidence type="ECO:0000313" key="1">
    <source>
        <dbReference type="EMBL" id="QDZ40179.1"/>
    </source>
</evidence>
<dbReference type="GO" id="GO:0020037">
    <property type="term" value="F:heme binding"/>
    <property type="evidence" value="ECO:0007669"/>
    <property type="project" value="InterPro"/>
</dbReference>
<reference evidence="1 2" key="1">
    <citation type="submission" date="2019-08" db="EMBL/GenBank/DDBJ databases">
        <title>Carotenoids and Carotenoid Binding Proteins in the Halophilic Cyanobacterium Euhalothece sp. ZM00.</title>
        <authorList>
            <person name="Cho S.M."/>
            <person name="Song J.Y."/>
            <person name="Park Y.-I."/>
        </authorList>
    </citation>
    <scope>NUCLEOTIDE SEQUENCE [LARGE SCALE GENOMIC DNA]</scope>
    <source>
        <strain evidence="1 2">Z-M001</strain>
    </source>
</reference>
<dbReference type="InterPro" id="IPR010980">
    <property type="entry name" value="Cyt_c/b562"/>
</dbReference>
<dbReference type="Pfam" id="PF01322">
    <property type="entry name" value="Cytochrom_C_2"/>
    <property type="match status" value="1"/>
</dbReference>
<dbReference type="GO" id="GO:0022900">
    <property type="term" value="P:electron transport chain"/>
    <property type="evidence" value="ECO:0007669"/>
    <property type="project" value="InterPro"/>
</dbReference>